<feature type="compositionally biased region" description="Basic residues" evidence="1">
    <location>
        <begin position="390"/>
        <end position="400"/>
    </location>
</feature>
<evidence type="ECO:0000313" key="5">
    <source>
        <dbReference type="Proteomes" id="UP000054007"/>
    </source>
</evidence>
<dbReference type="PANTHER" id="PTHR43662:SF3">
    <property type="entry name" value="DOMAIN PROTEIN, PUTATIVE (AFU_ORTHOLOGUE AFUA_6G11970)-RELATED"/>
    <property type="match status" value="1"/>
</dbReference>
<gene>
    <name evidence="4" type="ORF">CYLTODRAFT_421362</name>
</gene>
<dbReference type="Proteomes" id="UP000054007">
    <property type="component" value="Unassembled WGS sequence"/>
</dbReference>
<feature type="region of interest" description="Disordered" evidence="1">
    <location>
        <begin position="349"/>
        <end position="407"/>
    </location>
</feature>
<dbReference type="PANTHER" id="PTHR43662">
    <property type="match status" value="1"/>
</dbReference>
<feature type="domain" description="DUF1996" evidence="3">
    <location>
        <begin position="34"/>
        <end position="266"/>
    </location>
</feature>
<organism evidence="4 5">
    <name type="scientific">Cylindrobasidium torrendii FP15055 ss-10</name>
    <dbReference type="NCBI Taxonomy" id="1314674"/>
    <lineage>
        <taxon>Eukaryota</taxon>
        <taxon>Fungi</taxon>
        <taxon>Dikarya</taxon>
        <taxon>Basidiomycota</taxon>
        <taxon>Agaricomycotina</taxon>
        <taxon>Agaricomycetes</taxon>
        <taxon>Agaricomycetidae</taxon>
        <taxon>Agaricales</taxon>
        <taxon>Marasmiineae</taxon>
        <taxon>Physalacriaceae</taxon>
        <taxon>Cylindrobasidium</taxon>
    </lineage>
</organism>
<keyword evidence="5" id="KW-1185">Reference proteome</keyword>
<dbReference type="AlphaFoldDB" id="A0A0D7BE15"/>
<protein>
    <recommendedName>
        <fullName evidence="3">DUF1996 domain-containing protein</fullName>
    </recommendedName>
</protein>
<name>A0A0D7BE15_9AGAR</name>
<dbReference type="InterPro" id="IPR018535">
    <property type="entry name" value="DUF1996"/>
</dbReference>
<keyword evidence="2" id="KW-0732">Signal</keyword>
<dbReference type="STRING" id="1314674.A0A0D7BE15"/>
<reference evidence="4 5" key="1">
    <citation type="journal article" date="2015" name="Fungal Genet. Biol.">
        <title>Evolution of novel wood decay mechanisms in Agaricales revealed by the genome sequences of Fistulina hepatica and Cylindrobasidium torrendii.</title>
        <authorList>
            <person name="Floudas D."/>
            <person name="Held B.W."/>
            <person name="Riley R."/>
            <person name="Nagy L.G."/>
            <person name="Koehler G."/>
            <person name="Ransdell A.S."/>
            <person name="Younus H."/>
            <person name="Chow J."/>
            <person name="Chiniquy J."/>
            <person name="Lipzen A."/>
            <person name="Tritt A."/>
            <person name="Sun H."/>
            <person name="Haridas S."/>
            <person name="LaButti K."/>
            <person name="Ohm R.A."/>
            <person name="Kues U."/>
            <person name="Blanchette R.A."/>
            <person name="Grigoriev I.V."/>
            <person name="Minto R.E."/>
            <person name="Hibbett D.S."/>
        </authorList>
    </citation>
    <scope>NUCLEOTIDE SEQUENCE [LARGE SCALE GENOMIC DNA]</scope>
    <source>
        <strain evidence="4 5">FP15055 ss-10</strain>
    </source>
</reference>
<feature type="chain" id="PRO_5002316977" description="DUF1996 domain-containing protein" evidence="2">
    <location>
        <begin position="17"/>
        <end position="407"/>
    </location>
</feature>
<evidence type="ECO:0000256" key="1">
    <source>
        <dbReference type="SAM" id="MobiDB-lite"/>
    </source>
</evidence>
<dbReference type="EMBL" id="KN880497">
    <property type="protein sequence ID" value="KIY68708.1"/>
    <property type="molecule type" value="Genomic_DNA"/>
</dbReference>
<accession>A0A0D7BE15</accession>
<dbReference type="Pfam" id="PF09362">
    <property type="entry name" value="DUF1996"/>
    <property type="match status" value="1"/>
</dbReference>
<evidence type="ECO:0000256" key="2">
    <source>
        <dbReference type="SAM" id="SignalP"/>
    </source>
</evidence>
<proteinExistence type="predicted"/>
<dbReference type="OrthoDB" id="74764at2759"/>
<evidence type="ECO:0000313" key="4">
    <source>
        <dbReference type="EMBL" id="KIY68708.1"/>
    </source>
</evidence>
<sequence>MKSALFLAALSASVNAYWLMAVDDLFDGVPQRVDPLVYPGQRAGHVHKILGGKNFDFEVPTSDVLRQSECTTTPIAEDHSNYWVPSLYFQWANGSYSSVGGGAVIYYLFPDTAGSTTPFPDDFRMLSGDPSLRSFNESSFAQQAVTYLCLNWDAGGETTRHNEIPVKDCPAGIRSQINFPSCWDGKNTDSADHKSHVAFRSGGPDSGDCTDPNFPVSIPRIFIEIYWSAQDFTTFKSQAKNPSQPFVLSNGDELGYSYHGDFLNGWETATLQKAVDQCNCNMYGDPTCCGDAGVFTYDPDHKNGKCTKDLLITDEPSTGLIAALPGVDASNLSTSASEDASSSTSASAAAASSAAPSSLNNASASSGDSGSREASSSRCSTIKREERDVKRHARTHHRRRDFTFGSL</sequence>
<feature type="compositionally biased region" description="Low complexity" evidence="1">
    <location>
        <begin position="349"/>
        <end position="378"/>
    </location>
</feature>
<evidence type="ECO:0000259" key="3">
    <source>
        <dbReference type="Pfam" id="PF09362"/>
    </source>
</evidence>
<feature type="signal peptide" evidence="2">
    <location>
        <begin position="1"/>
        <end position="16"/>
    </location>
</feature>